<dbReference type="PANTHER" id="PTHR30203:SF24">
    <property type="entry name" value="BLR4935 PROTEIN"/>
    <property type="match status" value="1"/>
</dbReference>
<dbReference type="Proteomes" id="UP000007089">
    <property type="component" value="Chromosome"/>
</dbReference>
<keyword evidence="4" id="KW-1185">Reference proteome</keyword>
<dbReference type="PANTHER" id="PTHR30203">
    <property type="entry name" value="OUTER MEMBRANE CATION EFFLUX PROTEIN"/>
    <property type="match status" value="1"/>
</dbReference>
<name>B8J8N5_ANAD2</name>
<feature type="compositionally biased region" description="Low complexity" evidence="2">
    <location>
        <begin position="401"/>
        <end position="411"/>
    </location>
</feature>
<reference evidence="3" key="1">
    <citation type="submission" date="2009-01" db="EMBL/GenBank/DDBJ databases">
        <title>Complete sequence of Anaeromyxobacter dehalogenans 2CP-1.</title>
        <authorList>
            <consortium name="US DOE Joint Genome Institute"/>
            <person name="Lucas S."/>
            <person name="Copeland A."/>
            <person name="Lapidus A."/>
            <person name="Glavina del Rio T."/>
            <person name="Dalin E."/>
            <person name="Tice H."/>
            <person name="Bruce D."/>
            <person name="Goodwin L."/>
            <person name="Pitluck S."/>
            <person name="Saunders E."/>
            <person name="Brettin T."/>
            <person name="Detter J.C."/>
            <person name="Han C."/>
            <person name="Larimer F."/>
            <person name="Land M."/>
            <person name="Hauser L."/>
            <person name="Kyrpides N."/>
            <person name="Ovchinnikova G."/>
            <person name="Beliaev A.S."/>
            <person name="Richardson P."/>
        </authorList>
    </citation>
    <scope>NUCLEOTIDE SEQUENCE</scope>
    <source>
        <strain evidence="3">2CP-1</strain>
    </source>
</reference>
<dbReference type="Gene3D" id="1.20.1600.10">
    <property type="entry name" value="Outer membrane efflux proteins (OEP)"/>
    <property type="match status" value="1"/>
</dbReference>
<dbReference type="SUPFAM" id="SSF56954">
    <property type="entry name" value="Outer membrane efflux proteins (OEP)"/>
    <property type="match status" value="1"/>
</dbReference>
<dbReference type="InterPro" id="IPR010131">
    <property type="entry name" value="MdtP/NodT-like"/>
</dbReference>
<dbReference type="InterPro" id="IPR003423">
    <property type="entry name" value="OMP_efflux"/>
</dbReference>
<dbReference type="AlphaFoldDB" id="B8J8N5"/>
<evidence type="ECO:0000313" key="3">
    <source>
        <dbReference type="EMBL" id="ACL67321.1"/>
    </source>
</evidence>
<dbReference type="EMBL" id="CP001359">
    <property type="protein sequence ID" value="ACL67321.1"/>
    <property type="molecule type" value="Genomic_DNA"/>
</dbReference>
<feature type="region of interest" description="Disordered" evidence="2">
    <location>
        <begin position="398"/>
        <end position="488"/>
    </location>
</feature>
<gene>
    <name evidence="3" type="ordered locus">A2cp1_4000</name>
</gene>
<dbReference type="HOGENOM" id="CLU_524452_0_0_7"/>
<proteinExistence type="inferred from homology"/>
<evidence type="ECO:0000256" key="1">
    <source>
        <dbReference type="ARBA" id="ARBA00007613"/>
    </source>
</evidence>
<protein>
    <submittedName>
        <fullName evidence="3">Outer membrane protein-like protein</fullName>
    </submittedName>
</protein>
<sequence>MAPLAPERVYAITFDEALGLAAEAPSVAGAERAVSVKSEGNSKIGLLTSNPSLVLQPGFSTRDANPRLEGEVALTQSFNLAGLSGNRRKAARTEEQQLRDEARAVALSRRLDAAQAWLDMWAAEAAFQLSREELGLAMELAARTRRAAEAAALTRADAADADAYEAEARLASLSVEGEVTDLGFRLAEMVGRATPLPMTTSGELPMATVPERAAWPALIARAAALPAARAEKLAAEADRARASEARSARGLDLQLGARAQRDSTGNDVLYGIVGFTFPVFERGHREAATFDAAAARRAGEAEDASRRAVTELARAFHEVEHTGEVLDALEKTLVPAAAESARLREAAMRAGDATVVEVLVARRSAAAARARELRARAAHAWARAKVAMLVALVPTDGAPDAAARPSTSAVPSAPPTLRVSGAQGERDGQTSAVPSAPPTLRVSGTQGEGDGQTWAVPSAPPPLRVSGSPSPDGRDTEASQPRSTGVTP</sequence>
<organism evidence="3 4">
    <name type="scientific">Anaeromyxobacter dehalogenans (strain ATCC BAA-258 / DSM 21875 / 2CP-1)</name>
    <dbReference type="NCBI Taxonomy" id="455488"/>
    <lineage>
        <taxon>Bacteria</taxon>
        <taxon>Pseudomonadati</taxon>
        <taxon>Myxococcota</taxon>
        <taxon>Myxococcia</taxon>
        <taxon>Myxococcales</taxon>
        <taxon>Cystobacterineae</taxon>
        <taxon>Anaeromyxobacteraceae</taxon>
        <taxon>Anaeromyxobacter</taxon>
    </lineage>
</organism>
<accession>B8J8N5</accession>
<dbReference type="Pfam" id="PF02321">
    <property type="entry name" value="OEP"/>
    <property type="match status" value="1"/>
</dbReference>
<evidence type="ECO:0000256" key="2">
    <source>
        <dbReference type="SAM" id="MobiDB-lite"/>
    </source>
</evidence>
<comment type="similarity">
    <text evidence="1">Belongs to the outer membrane factor (OMF) (TC 1.B.17) family.</text>
</comment>
<dbReference type="KEGG" id="acp:A2cp1_4000"/>
<feature type="compositionally biased region" description="Polar residues" evidence="2">
    <location>
        <begin position="478"/>
        <end position="488"/>
    </location>
</feature>
<dbReference type="GO" id="GO:0015562">
    <property type="term" value="F:efflux transmembrane transporter activity"/>
    <property type="evidence" value="ECO:0007669"/>
    <property type="project" value="InterPro"/>
</dbReference>
<evidence type="ECO:0000313" key="4">
    <source>
        <dbReference type="Proteomes" id="UP000007089"/>
    </source>
</evidence>